<evidence type="ECO:0000313" key="7">
    <source>
        <dbReference type="EMBL" id="KAK7737721.1"/>
    </source>
</evidence>
<accession>A0AAN9U2W0</accession>
<dbReference type="PANTHER" id="PTHR12197">
    <property type="entry name" value="HISTONE-LYSINE N-METHYLTRANSFERASE SMYD"/>
    <property type="match status" value="1"/>
</dbReference>
<evidence type="ECO:0000259" key="6">
    <source>
        <dbReference type="PROSITE" id="PS50865"/>
    </source>
</evidence>
<dbReference type="GO" id="GO:0008270">
    <property type="term" value="F:zinc ion binding"/>
    <property type="evidence" value="ECO:0007669"/>
    <property type="project" value="UniProtKB-KW"/>
</dbReference>
<protein>
    <recommendedName>
        <fullName evidence="9">MYND-type zinc finger protein samB</fullName>
    </recommendedName>
</protein>
<dbReference type="AlphaFoldDB" id="A0AAN9U2W0"/>
<dbReference type="InterPro" id="IPR002893">
    <property type="entry name" value="Znf_MYND"/>
</dbReference>
<organism evidence="7 8">
    <name type="scientific">Diatrype stigma</name>
    <dbReference type="NCBI Taxonomy" id="117547"/>
    <lineage>
        <taxon>Eukaryota</taxon>
        <taxon>Fungi</taxon>
        <taxon>Dikarya</taxon>
        <taxon>Ascomycota</taxon>
        <taxon>Pezizomycotina</taxon>
        <taxon>Sordariomycetes</taxon>
        <taxon>Xylariomycetidae</taxon>
        <taxon>Xylariales</taxon>
        <taxon>Diatrypaceae</taxon>
        <taxon>Diatrype</taxon>
    </lineage>
</organism>
<dbReference type="InterPro" id="IPR001214">
    <property type="entry name" value="SET_dom"/>
</dbReference>
<dbReference type="PANTHER" id="PTHR12197:SF251">
    <property type="entry name" value="EG:BACR7C10.4 PROTEIN"/>
    <property type="match status" value="1"/>
</dbReference>
<dbReference type="InterPro" id="IPR046341">
    <property type="entry name" value="SET_dom_sf"/>
</dbReference>
<name>A0AAN9U2W0_9PEZI</name>
<evidence type="ECO:0000313" key="8">
    <source>
        <dbReference type="Proteomes" id="UP001320420"/>
    </source>
</evidence>
<dbReference type="CDD" id="cd20071">
    <property type="entry name" value="SET_SMYD"/>
    <property type="match status" value="1"/>
</dbReference>
<dbReference type="Pfam" id="PF00856">
    <property type="entry name" value="SET"/>
    <property type="match status" value="1"/>
</dbReference>
<keyword evidence="2 4" id="KW-0863">Zinc-finger</keyword>
<dbReference type="SUPFAM" id="SSF144232">
    <property type="entry name" value="HIT/MYND zinc finger-like"/>
    <property type="match status" value="1"/>
</dbReference>
<dbReference type="EMBL" id="JAKJXP020000226">
    <property type="protein sequence ID" value="KAK7737721.1"/>
    <property type="molecule type" value="Genomic_DNA"/>
</dbReference>
<dbReference type="CDD" id="cd08161">
    <property type="entry name" value="SET"/>
    <property type="match status" value="1"/>
</dbReference>
<sequence length="538" mass="60479">MSGTENVEVKQSKIAGAGRGLFAAKDLAPGDIVLSVDRPLVAEPEFERRLDTCAWCLQRSELDPAQRAQSASMGLPIGFIEVKACTGCRRAVYCSKACQSKAWKREHKHECKIIGQKDRPDLPQGVRIAMKLIGRMKAEPEDERLRAILQFRPAGQPGGLDAARQQDSDRFSEYQMLAHGAYKYMGEPQLGDGNSEGVAQSLYFNIMTNVFELQSPIDDGKLGIGFDPLICTANHSCDPNAILVFNQPRALLRALKPIKKGEEIFMHYTDVTNPFSVRHASLRERYYFNCQCPKCKKGAKFSEDALAKRPEELSEEYCKIADTLVARHEDKIGKFFLPVSDETTQRRLAALQAEAFSVADRPDGNVGEEEIIATIKMCIGSGMWTWTRQPVPDLCRKLFNVYIASGSVYKAFRIGLKRHFEITPNLYPQPFYPDRLIDLWTLSAVSNVLCGPTHLPIYQEFAKCGVDLPKAYFGFLLELRDNIPKMYGTDSPFGRVVEQTYTQLMEKMGRQESDIREIVKEVQPSLAIIARKVDIDSL</sequence>
<dbReference type="PROSITE" id="PS50280">
    <property type="entry name" value="SET"/>
    <property type="match status" value="1"/>
</dbReference>
<evidence type="ECO:0000256" key="2">
    <source>
        <dbReference type="ARBA" id="ARBA00022771"/>
    </source>
</evidence>
<dbReference type="PROSITE" id="PS50865">
    <property type="entry name" value="ZF_MYND_2"/>
    <property type="match status" value="1"/>
</dbReference>
<reference evidence="7 8" key="1">
    <citation type="submission" date="2024-02" db="EMBL/GenBank/DDBJ databases">
        <title>De novo assembly and annotation of 12 fungi associated with fruit tree decline syndrome in Ontario, Canada.</title>
        <authorList>
            <person name="Sulman M."/>
            <person name="Ellouze W."/>
            <person name="Ilyukhin E."/>
        </authorList>
    </citation>
    <scope>NUCLEOTIDE SEQUENCE [LARGE SCALE GENOMIC DNA]</scope>
    <source>
        <strain evidence="7 8">M11/M66-122</strain>
    </source>
</reference>
<evidence type="ECO:0000256" key="4">
    <source>
        <dbReference type="PROSITE-ProRule" id="PRU00134"/>
    </source>
</evidence>
<dbReference type="Proteomes" id="UP001320420">
    <property type="component" value="Unassembled WGS sequence"/>
</dbReference>
<dbReference type="Pfam" id="PF01753">
    <property type="entry name" value="zf-MYND"/>
    <property type="match status" value="1"/>
</dbReference>
<evidence type="ECO:0000256" key="1">
    <source>
        <dbReference type="ARBA" id="ARBA00022723"/>
    </source>
</evidence>
<gene>
    <name evidence="7" type="ORF">SLS62_011430</name>
</gene>
<evidence type="ECO:0008006" key="9">
    <source>
        <dbReference type="Google" id="ProtNLM"/>
    </source>
</evidence>
<keyword evidence="8" id="KW-1185">Reference proteome</keyword>
<dbReference type="GO" id="GO:0005634">
    <property type="term" value="C:nucleus"/>
    <property type="evidence" value="ECO:0007669"/>
    <property type="project" value="TreeGrafter"/>
</dbReference>
<dbReference type="Gene3D" id="6.10.140.2220">
    <property type="match status" value="1"/>
</dbReference>
<dbReference type="SUPFAM" id="SSF82199">
    <property type="entry name" value="SET domain"/>
    <property type="match status" value="1"/>
</dbReference>
<keyword evidence="1" id="KW-0479">Metal-binding</keyword>
<dbReference type="Gene3D" id="2.170.270.10">
    <property type="entry name" value="SET domain"/>
    <property type="match status" value="1"/>
</dbReference>
<dbReference type="InterPro" id="IPR050869">
    <property type="entry name" value="H3K4_H4K5_MeTrfase"/>
</dbReference>
<comment type="caution">
    <text evidence="7">The sequence shown here is derived from an EMBL/GenBank/DDBJ whole genome shotgun (WGS) entry which is preliminary data.</text>
</comment>
<evidence type="ECO:0000259" key="5">
    <source>
        <dbReference type="PROSITE" id="PS50280"/>
    </source>
</evidence>
<evidence type="ECO:0000256" key="3">
    <source>
        <dbReference type="ARBA" id="ARBA00022833"/>
    </source>
</evidence>
<proteinExistence type="predicted"/>
<dbReference type="Gene3D" id="1.10.220.160">
    <property type="match status" value="1"/>
</dbReference>
<feature type="domain" description="MYND-type" evidence="6">
    <location>
        <begin position="53"/>
        <end position="111"/>
    </location>
</feature>
<keyword evidence="3" id="KW-0862">Zinc</keyword>
<dbReference type="SMART" id="SM00317">
    <property type="entry name" value="SET"/>
    <property type="match status" value="1"/>
</dbReference>
<feature type="domain" description="SET" evidence="5">
    <location>
        <begin position="5"/>
        <end position="269"/>
    </location>
</feature>